<gene>
    <name evidence="1" type="ordered locus">Spirs_0108</name>
</gene>
<sequence length="213" mass="25286">MYRFEPIPGIFYGRFDRMVTYPAVLSMVHQYEESKESKEIEKLCLTDEGYQPFRIYDFDGDFSILKNPLKIFFKTLWDGVLHLSIIRKRIGSLDDYYDDFVRTNTKDMCPYCGLYLIDEVDVKTWEAFDHYVLKRIYPFLSVDFKNLASMCNKCNSGNKGNKDPLHDSSNNRKKAFYLFKEDYGQIEIKVTLAHGDYENLFLRLVMRKVCLDR</sequence>
<dbReference type="eggNOG" id="COG1403">
    <property type="taxonomic scope" value="Bacteria"/>
</dbReference>
<name>E1R8C3_SEDSS</name>
<protein>
    <recommendedName>
        <fullName evidence="3">HNH endonuclease</fullName>
    </recommendedName>
</protein>
<dbReference type="Proteomes" id="UP000002318">
    <property type="component" value="Chromosome"/>
</dbReference>
<evidence type="ECO:0000313" key="1">
    <source>
        <dbReference type="EMBL" id="ADK79267.1"/>
    </source>
</evidence>
<organism evidence="1 2">
    <name type="scientific">Sediminispirochaeta smaragdinae (strain DSM 11293 / JCM 15392 / SEBR 4228)</name>
    <name type="common">Spirochaeta smaragdinae</name>
    <dbReference type="NCBI Taxonomy" id="573413"/>
    <lineage>
        <taxon>Bacteria</taxon>
        <taxon>Pseudomonadati</taxon>
        <taxon>Spirochaetota</taxon>
        <taxon>Spirochaetia</taxon>
        <taxon>Spirochaetales</taxon>
        <taxon>Spirochaetaceae</taxon>
        <taxon>Sediminispirochaeta</taxon>
    </lineage>
</organism>
<dbReference type="OrthoDB" id="9816185at2"/>
<accession>E1R8C3</accession>
<dbReference type="RefSeq" id="WP_013252731.1">
    <property type="nucleotide sequence ID" value="NC_014364.1"/>
</dbReference>
<dbReference type="KEGG" id="ssm:Spirs_0108"/>
<proteinExistence type="predicted"/>
<evidence type="ECO:0000313" key="2">
    <source>
        <dbReference type="Proteomes" id="UP000002318"/>
    </source>
</evidence>
<dbReference type="HOGENOM" id="CLU_1293658_0_0_12"/>
<dbReference type="AlphaFoldDB" id="E1R8C3"/>
<keyword evidence="2" id="KW-1185">Reference proteome</keyword>
<reference evidence="1 2" key="1">
    <citation type="journal article" date="2010" name="Stand. Genomic Sci.">
        <title>Complete genome sequence of Spirochaeta smaragdinae type strain (SEBR 4228).</title>
        <authorList>
            <person name="Mavromatis K."/>
            <person name="Yasawong M."/>
            <person name="Chertkov O."/>
            <person name="Lapidus A."/>
            <person name="Lucas S."/>
            <person name="Nolan M."/>
            <person name="Del Rio T.G."/>
            <person name="Tice H."/>
            <person name="Cheng J.F."/>
            <person name="Pitluck S."/>
            <person name="Liolios K."/>
            <person name="Ivanova N."/>
            <person name="Tapia R."/>
            <person name="Han C."/>
            <person name="Bruce D."/>
            <person name="Goodwin L."/>
            <person name="Pati A."/>
            <person name="Chen A."/>
            <person name="Palaniappan K."/>
            <person name="Land M."/>
            <person name="Hauser L."/>
            <person name="Chang Y.J."/>
            <person name="Jeffries C.D."/>
            <person name="Detter J.C."/>
            <person name="Rohde M."/>
            <person name="Brambilla E."/>
            <person name="Spring S."/>
            <person name="Goker M."/>
            <person name="Sikorski J."/>
            <person name="Woyke T."/>
            <person name="Bristow J."/>
            <person name="Eisen J.A."/>
            <person name="Markowitz V."/>
            <person name="Hugenholtz P."/>
            <person name="Klenk H.P."/>
            <person name="Kyrpides N.C."/>
        </authorList>
    </citation>
    <scope>NUCLEOTIDE SEQUENCE [LARGE SCALE GENOMIC DNA]</scope>
    <source>
        <strain evidence="2">DSM 11293 / JCM 15392 / SEBR 4228</strain>
    </source>
</reference>
<evidence type="ECO:0008006" key="3">
    <source>
        <dbReference type="Google" id="ProtNLM"/>
    </source>
</evidence>
<dbReference type="EMBL" id="CP002116">
    <property type="protein sequence ID" value="ADK79267.1"/>
    <property type="molecule type" value="Genomic_DNA"/>
</dbReference>